<protein>
    <submittedName>
        <fullName evidence="1">Uncharacterized protein</fullName>
    </submittedName>
</protein>
<keyword evidence="2" id="KW-1185">Reference proteome</keyword>
<gene>
    <name evidence="1" type="ORF">E2C01_063838</name>
</gene>
<evidence type="ECO:0000313" key="2">
    <source>
        <dbReference type="Proteomes" id="UP000324222"/>
    </source>
</evidence>
<dbReference type="AlphaFoldDB" id="A0A5B7HLM5"/>
<comment type="caution">
    <text evidence="1">The sequence shown here is derived from an EMBL/GenBank/DDBJ whole genome shotgun (WGS) entry which is preliminary data.</text>
</comment>
<name>A0A5B7HLM5_PORTR</name>
<sequence length="104" mass="11830">MYERYGLQYWETQHKERSLPVRSKMTYHGPPSSAKVFPALLHPSDPRHSPLSTFTSLTASSQLFKTCQTLSTLSHPLQPHYSSLKPVKLLDVHSHIPYSLITAL</sequence>
<proteinExistence type="predicted"/>
<dbReference type="EMBL" id="VSRR010029715">
    <property type="protein sequence ID" value="MPC69608.1"/>
    <property type="molecule type" value="Genomic_DNA"/>
</dbReference>
<evidence type="ECO:0000313" key="1">
    <source>
        <dbReference type="EMBL" id="MPC69608.1"/>
    </source>
</evidence>
<accession>A0A5B7HLM5</accession>
<dbReference type="Proteomes" id="UP000324222">
    <property type="component" value="Unassembled WGS sequence"/>
</dbReference>
<reference evidence="1 2" key="1">
    <citation type="submission" date="2019-05" db="EMBL/GenBank/DDBJ databases">
        <title>Another draft genome of Portunus trituberculatus and its Hox gene families provides insights of decapod evolution.</title>
        <authorList>
            <person name="Jeong J.-H."/>
            <person name="Song I."/>
            <person name="Kim S."/>
            <person name="Choi T."/>
            <person name="Kim D."/>
            <person name="Ryu S."/>
            <person name="Kim W."/>
        </authorList>
    </citation>
    <scope>NUCLEOTIDE SEQUENCE [LARGE SCALE GENOMIC DNA]</scope>
    <source>
        <tissue evidence="1">Muscle</tissue>
    </source>
</reference>
<organism evidence="1 2">
    <name type="scientific">Portunus trituberculatus</name>
    <name type="common">Swimming crab</name>
    <name type="synonym">Neptunus trituberculatus</name>
    <dbReference type="NCBI Taxonomy" id="210409"/>
    <lineage>
        <taxon>Eukaryota</taxon>
        <taxon>Metazoa</taxon>
        <taxon>Ecdysozoa</taxon>
        <taxon>Arthropoda</taxon>
        <taxon>Crustacea</taxon>
        <taxon>Multicrustacea</taxon>
        <taxon>Malacostraca</taxon>
        <taxon>Eumalacostraca</taxon>
        <taxon>Eucarida</taxon>
        <taxon>Decapoda</taxon>
        <taxon>Pleocyemata</taxon>
        <taxon>Brachyura</taxon>
        <taxon>Eubrachyura</taxon>
        <taxon>Portunoidea</taxon>
        <taxon>Portunidae</taxon>
        <taxon>Portuninae</taxon>
        <taxon>Portunus</taxon>
    </lineage>
</organism>